<dbReference type="InterPro" id="IPR050680">
    <property type="entry name" value="YpeA/RimI_acetyltransf"/>
</dbReference>
<dbReference type="SUPFAM" id="SSF55729">
    <property type="entry name" value="Acyl-CoA N-acyltransferases (Nat)"/>
    <property type="match status" value="2"/>
</dbReference>
<feature type="domain" description="N-acetyltransferase" evidence="3">
    <location>
        <begin position="157"/>
        <end position="283"/>
    </location>
</feature>
<feature type="domain" description="N-acetyltransferase" evidence="3">
    <location>
        <begin position="1"/>
        <end position="147"/>
    </location>
</feature>
<dbReference type="Gene3D" id="3.40.630.30">
    <property type="match status" value="2"/>
</dbReference>
<name>A0ABS1HG72_9BACT</name>
<dbReference type="EMBL" id="JAENRR010000007">
    <property type="protein sequence ID" value="MBK3516577.1"/>
    <property type="molecule type" value="Genomic_DNA"/>
</dbReference>
<dbReference type="PANTHER" id="PTHR43420:SF44">
    <property type="entry name" value="ACETYLTRANSFERASE YPEA"/>
    <property type="match status" value="1"/>
</dbReference>
<keyword evidence="5" id="KW-1185">Reference proteome</keyword>
<dbReference type="RefSeq" id="WP_200463808.1">
    <property type="nucleotide sequence ID" value="NZ_JAENRR010000007.1"/>
</dbReference>
<dbReference type="Pfam" id="PF00583">
    <property type="entry name" value="Acetyltransf_1"/>
    <property type="match status" value="2"/>
</dbReference>
<sequence length="283" mass="31942">MHIHSLKDSSFEQIHDAFSTAFADYEIQLNKQELKNMLQRRGFVPELSFAAMEGEAIVSFTLNGIGDFNGRKTAYDTGTGTIPDFRGQGLATKIFEYSIPYLKEAGVQQYLLEVLQHNTKAVNIYRNIGFEVSREFNYFVRDAKELSIPQGNKNASVSIQEIGIEACMSLQNHMDFHPSWQNSFAAIQRQKDKFIVFGAFYQGNLVAYCILESCSGDITQLLVKRECRRQGVGTTLLKAAIERNEFSSVKVINTDVHCQSITAFLNSFNIPVSGKQFEMIKTL</sequence>
<evidence type="ECO:0000313" key="4">
    <source>
        <dbReference type="EMBL" id="MBK3516577.1"/>
    </source>
</evidence>
<dbReference type="CDD" id="cd04301">
    <property type="entry name" value="NAT_SF"/>
    <property type="match status" value="2"/>
</dbReference>
<keyword evidence="2" id="KW-0012">Acyltransferase</keyword>
<evidence type="ECO:0000256" key="1">
    <source>
        <dbReference type="ARBA" id="ARBA00022679"/>
    </source>
</evidence>
<organism evidence="4 5">
    <name type="scientific">Carboxylicivirga marina</name>
    <dbReference type="NCBI Taxonomy" id="2800988"/>
    <lineage>
        <taxon>Bacteria</taxon>
        <taxon>Pseudomonadati</taxon>
        <taxon>Bacteroidota</taxon>
        <taxon>Bacteroidia</taxon>
        <taxon>Marinilabiliales</taxon>
        <taxon>Marinilabiliaceae</taxon>
        <taxon>Carboxylicivirga</taxon>
    </lineage>
</organism>
<keyword evidence="1" id="KW-0808">Transferase</keyword>
<protein>
    <submittedName>
        <fullName evidence="4">GNAT family N-acetyltransferase</fullName>
    </submittedName>
</protein>
<dbReference type="PANTHER" id="PTHR43420">
    <property type="entry name" value="ACETYLTRANSFERASE"/>
    <property type="match status" value="1"/>
</dbReference>
<dbReference type="Proteomes" id="UP000605676">
    <property type="component" value="Unassembled WGS sequence"/>
</dbReference>
<comment type="caution">
    <text evidence="4">The sequence shown here is derived from an EMBL/GenBank/DDBJ whole genome shotgun (WGS) entry which is preliminary data.</text>
</comment>
<evidence type="ECO:0000256" key="2">
    <source>
        <dbReference type="ARBA" id="ARBA00023315"/>
    </source>
</evidence>
<dbReference type="InterPro" id="IPR016181">
    <property type="entry name" value="Acyl_CoA_acyltransferase"/>
</dbReference>
<gene>
    <name evidence="4" type="ORF">JIV24_04425</name>
</gene>
<proteinExistence type="predicted"/>
<accession>A0ABS1HG72</accession>
<evidence type="ECO:0000259" key="3">
    <source>
        <dbReference type="PROSITE" id="PS51186"/>
    </source>
</evidence>
<reference evidence="4 5" key="1">
    <citation type="submission" date="2021-01" db="EMBL/GenBank/DDBJ databases">
        <title>Carboxyliciviraga sp.nov., isolated from coastal sediments.</title>
        <authorList>
            <person name="Lu D."/>
            <person name="Zhang T."/>
        </authorList>
    </citation>
    <scope>NUCLEOTIDE SEQUENCE [LARGE SCALE GENOMIC DNA]</scope>
    <source>
        <strain evidence="4 5">N1Y132</strain>
    </source>
</reference>
<dbReference type="InterPro" id="IPR000182">
    <property type="entry name" value="GNAT_dom"/>
</dbReference>
<dbReference type="PROSITE" id="PS51186">
    <property type="entry name" value="GNAT"/>
    <property type="match status" value="2"/>
</dbReference>
<evidence type="ECO:0000313" key="5">
    <source>
        <dbReference type="Proteomes" id="UP000605676"/>
    </source>
</evidence>